<reference evidence="3 5" key="3">
    <citation type="submission" date="2019-03" db="EMBL/GenBank/DDBJ databases">
        <authorList>
            <consortium name="Pathogen Informatics"/>
        </authorList>
    </citation>
    <scope>NUCLEOTIDE SEQUENCE [LARGE SCALE GENOMIC DNA]</scope>
    <source>
        <strain evidence="3 5">NCTC12282</strain>
    </source>
</reference>
<keyword evidence="1" id="KW-0472">Membrane</keyword>
<reference evidence="2" key="2">
    <citation type="submission" date="2017-09" db="EMBL/GenBank/DDBJ databases">
        <title>FDA dAtabase for Regulatory Grade micrObial Sequences (FDA-ARGOS): Supporting development and validation of Infectious Disease Dx tests.</title>
        <authorList>
            <person name="Minogue T."/>
            <person name="Wolcott M."/>
            <person name="Wasieloski L."/>
            <person name="Aguilar W."/>
            <person name="Moore D."/>
            <person name="Tallon L.J."/>
            <person name="Sadzewicz L."/>
            <person name="Ott S."/>
            <person name="Zhao X."/>
            <person name="Nagaraj S."/>
            <person name="Vavikolanu K."/>
            <person name="Aluvathingal J."/>
            <person name="Nadendla S."/>
            <person name="Sichtig H."/>
        </authorList>
    </citation>
    <scope>NUCLEOTIDE SEQUENCE</scope>
    <source>
        <strain evidence="2">FDAARGOS_387</strain>
    </source>
</reference>
<proteinExistence type="predicted"/>
<dbReference type="AlphaFoldDB" id="A0A2C6DJQ1"/>
<evidence type="ECO:0000313" key="4">
    <source>
        <dbReference type="Proteomes" id="UP000224974"/>
    </source>
</evidence>
<evidence type="ECO:0000313" key="3">
    <source>
        <dbReference type="EMBL" id="VFS46686.1"/>
    </source>
</evidence>
<evidence type="ECO:0008006" key="6">
    <source>
        <dbReference type="Google" id="ProtNLM"/>
    </source>
</evidence>
<reference evidence="4" key="1">
    <citation type="submission" date="2017-09" db="EMBL/GenBank/DDBJ databases">
        <title>FDA dAtabase for Regulatory Grade micrObial Sequences (FDA-ARGOS): Supporting development and validation of Infectious Disease Dx tests.</title>
        <authorList>
            <person name="Minogue T."/>
            <person name="Wolcott M."/>
            <person name="Wasieloski L."/>
            <person name="Aguilar W."/>
            <person name="Moore D."/>
            <person name="Tallon L."/>
            <person name="Sadzewicz L."/>
            <person name="Ott S."/>
            <person name="Zhao X."/>
            <person name="Nagaraj S."/>
            <person name="Vavikolanu K."/>
            <person name="Aluvathingal J."/>
            <person name="Nadendla S."/>
            <person name="Sichtig H."/>
        </authorList>
    </citation>
    <scope>NUCLEOTIDE SEQUENCE [LARGE SCALE GENOMIC DNA]</scope>
    <source>
        <strain evidence="4">FDAARGOS_387</strain>
    </source>
</reference>
<name>A0A2C6DJQ1_9GAMM</name>
<dbReference type="Proteomes" id="UP000224974">
    <property type="component" value="Unassembled WGS sequence"/>
</dbReference>
<protein>
    <recommendedName>
        <fullName evidence="6">YcxB-like protein domain-containing protein</fullName>
    </recommendedName>
</protein>
<keyword evidence="1" id="KW-0812">Transmembrane</keyword>
<sequence length="215" mass="24866">MNSQQFELFDGDIGEVKYRFNVPGLSFTDYLRGSGITLRPLRKRRSKYFPLLVAVIALTVMFGLLTLVGAMLTQFDITLYMTIFQGGDETDVNFRHSWWDIGVIMLFLYAFFVGYFALYLRFFRRGRSFQRKVYRSNRSTETGYYLELGEHGLRSKTNNGVSCFKWDSVTGFTTHKGMSFISLFAVSFFWLPDDFDGYDRDAVAAFITAKLTKPV</sequence>
<evidence type="ECO:0000256" key="1">
    <source>
        <dbReference type="SAM" id="Phobius"/>
    </source>
</evidence>
<keyword evidence="4" id="KW-1185">Reference proteome</keyword>
<dbReference type="EMBL" id="CAADJA010000002">
    <property type="protein sequence ID" value="VFS46686.1"/>
    <property type="molecule type" value="Genomic_DNA"/>
</dbReference>
<dbReference type="EMBL" id="PDDX01000001">
    <property type="protein sequence ID" value="PHI28665.1"/>
    <property type="molecule type" value="Genomic_DNA"/>
</dbReference>
<dbReference type="Proteomes" id="UP000373449">
    <property type="component" value="Unassembled WGS sequence"/>
</dbReference>
<evidence type="ECO:0000313" key="2">
    <source>
        <dbReference type="EMBL" id="PHI28665.1"/>
    </source>
</evidence>
<evidence type="ECO:0000313" key="5">
    <source>
        <dbReference type="Proteomes" id="UP000373449"/>
    </source>
</evidence>
<dbReference type="RefSeq" id="WP_029096026.1">
    <property type="nucleotide sequence ID" value="NZ_CAADJA010000002.1"/>
</dbReference>
<gene>
    <name evidence="2" type="ORF">CRN84_04675</name>
    <name evidence="3" type="ORF">NCTC12282_01604</name>
</gene>
<accession>A0A2C6DJQ1</accession>
<feature type="transmembrane region" description="Helical" evidence="1">
    <location>
        <begin position="48"/>
        <end position="72"/>
    </location>
</feature>
<dbReference type="OrthoDB" id="6638528at2"/>
<organism evidence="2 4">
    <name type="scientific">Budvicia aquatica</name>
    <dbReference type="NCBI Taxonomy" id="82979"/>
    <lineage>
        <taxon>Bacteria</taxon>
        <taxon>Pseudomonadati</taxon>
        <taxon>Pseudomonadota</taxon>
        <taxon>Gammaproteobacteria</taxon>
        <taxon>Enterobacterales</taxon>
        <taxon>Budviciaceae</taxon>
        <taxon>Budvicia</taxon>
    </lineage>
</organism>
<keyword evidence="1" id="KW-1133">Transmembrane helix</keyword>
<feature type="transmembrane region" description="Helical" evidence="1">
    <location>
        <begin position="101"/>
        <end position="122"/>
    </location>
</feature>
<dbReference type="STRING" id="1111728.GCA_000427805_04362"/>